<sequence length="397" mass="43809">MLYSNPVNTRIAARKTNPAGRPAAFQAPCRRVLAKSATIPAGAPGGPKQGYHTVEEDIRKEALSLFFPPEAEPRVAPTTGGVNNVVERVFVKGKDGKEDQYILRIYNNGGMSEKVVFEHAILAQLAPQPLSIQVPRTLPSKNGRPHELLSNGAECCVFYVIPGELAKTTSPKEVGRATGELNSAMGKLKLDMEAPIAPYFELFKVHHAISEELFYQEMAKPELDVAREPIDYLVEQTKILTGKIQEFLKLGLPQQWIHGDLHYDNVLVVGDRVSGLLDFEFCSYDWRAMELAVALSKYVGEDDPMPPTLDFLEGYAMHGQLTDLEAECIPDLINLRIASNAVYFTGRAVGKEDSIEALTSRAAQYAKRVRWVNANREKLVGAIKDKMAAIAKSKAMA</sequence>
<evidence type="ECO:0000256" key="1">
    <source>
        <dbReference type="ARBA" id="ARBA00038240"/>
    </source>
</evidence>
<reference evidence="3" key="1">
    <citation type="submission" date="2021-01" db="EMBL/GenBank/DDBJ databases">
        <authorList>
            <person name="Corre E."/>
            <person name="Pelletier E."/>
            <person name="Niang G."/>
            <person name="Scheremetjew M."/>
            <person name="Finn R."/>
            <person name="Kale V."/>
            <person name="Holt S."/>
            <person name="Cochrane G."/>
            <person name="Meng A."/>
            <person name="Brown T."/>
            <person name="Cohen L."/>
        </authorList>
    </citation>
    <scope>NUCLEOTIDE SEQUENCE</scope>
    <source>
        <strain evidence="3">CCMP1320</strain>
    </source>
</reference>
<gene>
    <name evidence="3" type="ORF">DTER00134_LOCUS22794</name>
</gene>
<dbReference type="PANTHER" id="PTHR21064:SF6">
    <property type="entry name" value="AMINOGLYCOSIDE PHOSPHOTRANSFERASE DOMAIN-CONTAINING PROTEIN"/>
    <property type="match status" value="1"/>
</dbReference>
<dbReference type="Gene3D" id="3.30.200.20">
    <property type="entry name" value="Phosphorylase Kinase, domain 1"/>
    <property type="match status" value="1"/>
</dbReference>
<comment type="similarity">
    <text evidence="1">Belongs to the pseudomonas-type ThrB family.</text>
</comment>
<organism evidence="3">
    <name type="scientific">Dunaliella tertiolecta</name>
    <name type="common">Green alga</name>
    <dbReference type="NCBI Taxonomy" id="3047"/>
    <lineage>
        <taxon>Eukaryota</taxon>
        <taxon>Viridiplantae</taxon>
        <taxon>Chlorophyta</taxon>
        <taxon>core chlorophytes</taxon>
        <taxon>Chlorophyceae</taxon>
        <taxon>CS clade</taxon>
        <taxon>Chlamydomonadales</taxon>
        <taxon>Dunaliellaceae</taxon>
        <taxon>Dunaliella</taxon>
    </lineage>
</organism>
<proteinExistence type="inferred from homology"/>
<dbReference type="SUPFAM" id="SSF56112">
    <property type="entry name" value="Protein kinase-like (PK-like)"/>
    <property type="match status" value="1"/>
</dbReference>
<dbReference type="InterPro" id="IPR011009">
    <property type="entry name" value="Kinase-like_dom_sf"/>
</dbReference>
<evidence type="ECO:0000313" key="3">
    <source>
        <dbReference type="EMBL" id="CAE0507717.1"/>
    </source>
</evidence>
<evidence type="ECO:0000259" key="2">
    <source>
        <dbReference type="Pfam" id="PF01636"/>
    </source>
</evidence>
<dbReference type="GO" id="GO:0019202">
    <property type="term" value="F:amino acid kinase activity"/>
    <property type="evidence" value="ECO:0007669"/>
    <property type="project" value="TreeGrafter"/>
</dbReference>
<dbReference type="AlphaFoldDB" id="A0A7S3RAN5"/>
<dbReference type="Pfam" id="PF01636">
    <property type="entry name" value="APH"/>
    <property type="match status" value="1"/>
</dbReference>
<dbReference type="InterPro" id="IPR002575">
    <property type="entry name" value="Aminoglycoside_PTrfase"/>
</dbReference>
<dbReference type="PANTHER" id="PTHR21064">
    <property type="entry name" value="AMINOGLYCOSIDE PHOSPHOTRANSFERASE DOMAIN-CONTAINING PROTEIN-RELATED"/>
    <property type="match status" value="1"/>
</dbReference>
<feature type="domain" description="Aminoglycoside phosphotransferase" evidence="2">
    <location>
        <begin position="88"/>
        <end position="316"/>
    </location>
</feature>
<dbReference type="InterPro" id="IPR050249">
    <property type="entry name" value="Pseudomonas-type_ThrB"/>
</dbReference>
<dbReference type="EMBL" id="HBIP01037804">
    <property type="protein sequence ID" value="CAE0507717.1"/>
    <property type="molecule type" value="Transcribed_RNA"/>
</dbReference>
<accession>A0A7S3RAN5</accession>
<dbReference type="Gene3D" id="3.90.1200.10">
    <property type="match status" value="1"/>
</dbReference>
<protein>
    <recommendedName>
        <fullName evidence="2">Aminoglycoside phosphotransferase domain-containing protein</fullName>
    </recommendedName>
</protein>
<name>A0A7S3RAN5_DUNTE</name>